<keyword evidence="1" id="KW-1133">Transmembrane helix</keyword>
<proteinExistence type="predicted"/>
<keyword evidence="1" id="KW-0472">Membrane</keyword>
<evidence type="ECO:0000313" key="3">
    <source>
        <dbReference type="Proteomes" id="UP000184485"/>
    </source>
</evidence>
<dbReference type="AlphaFoldDB" id="A0A1M5IZ81"/>
<accession>A0A1M5IZ81</accession>
<reference evidence="2 3" key="1">
    <citation type="submission" date="2016-11" db="EMBL/GenBank/DDBJ databases">
        <authorList>
            <person name="Jaros S."/>
            <person name="Januszkiewicz K."/>
            <person name="Wedrychowicz H."/>
        </authorList>
    </citation>
    <scope>NUCLEOTIDE SEQUENCE [LARGE SCALE GENOMIC DNA]</scope>
    <source>
        <strain evidence="2 3">DSM 19436</strain>
    </source>
</reference>
<evidence type="ECO:0000256" key="1">
    <source>
        <dbReference type="SAM" id="Phobius"/>
    </source>
</evidence>
<dbReference type="EMBL" id="FQUP01000004">
    <property type="protein sequence ID" value="SHG33581.1"/>
    <property type="molecule type" value="Genomic_DNA"/>
</dbReference>
<name>A0A1M5IZ81_9HYPH</name>
<gene>
    <name evidence="2" type="ORF">SAMN02745157_4050</name>
</gene>
<dbReference type="Proteomes" id="UP000184485">
    <property type="component" value="Unassembled WGS sequence"/>
</dbReference>
<feature type="transmembrane region" description="Helical" evidence="1">
    <location>
        <begin position="38"/>
        <end position="60"/>
    </location>
</feature>
<keyword evidence="3" id="KW-1185">Reference proteome</keyword>
<organism evidence="2 3">
    <name type="scientific">Kaistia soli DSM 19436</name>
    <dbReference type="NCBI Taxonomy" id="1122133"/>
    <lineage>
        <taxon>Bacteria</taxon>
        <taxon>Pseudomonadati</taxon>
        <taxon>Pseudomonadota</taxon>
        <taxon>Alphaproteobacteria</taxon>
        <taxon>Hyphomicrobiales</taxon>
        <taxon>Kaistiaceae</taxon>
        <taxon>Kaistia</taxon>
    </lineage>
</organism>
<dbReference type="RefSeq" id="WP_073056482.1">
    <property type="nucleotide sequence ID" value="NZ_FQUP01000004.1"/>
</dbReference>
<keyword evidence="1" id="KW-0812">Transmembrane</keyword>
<sequence>MIPASYLFRSIYRDHFEAAEPRQADPPFISGRLSLDRVTAAILGFAYGAGHLTLGASPVARHERRR</sequence>
<protein>
    <submittedName>
        <fullName evidence="2">Uncharacterized protein</fullName>
    </submittedName>
</protein>
<evidence type="ECO:0000313" key="2">
    <source>
        <dbReference type="EMBL" id="SHG33581.1"/>
    </source>
</evidence>